<evidence type="ECO:0000313" key="7">
    <source>
        <dbReference type="Proteomes" id="UP000002281"/>
    </source>
</evidence>
<dbReference type="ExpressionAtlas" id="F7DC73">
    <property type="expression patterns" value="baseline"/>
</dbReference>
<dbReference type="InterPro" id="IPR002730">
    <property type="entry name" value="Rpp29/RNP1"/>
</dbReference>
<dbReference type="Pfam" id="PF01868">
    <property type="entry name" value="RNase_P-MRP_p29"/>
    <property type="match status" value="1"/>
</dbReference>
<dbReference type="InParanoid" id="F7DC73"/>
<dbReference type="InterPro" id="IPR023534">
    <property type="entry name" value="Rof/RNase_P-like"/>
</dbReference>
<gene>
    <name evidence="6 8" type="primary">POP4</name>
</gene>
<dbReference type="VGNC" id="VGNC:21698">
    <property type="gene designation" value="POP4"/>
</dbReference>
<dbReference type="GeneTree" id="ENSGT00390000010067"/>
<dbReference type="SMART" id="SM00538">
    <property type="entry name" value="POP4"/>
    <property type="match status" value="1"/>
</dbReference>
<evidence type="ECO:0000256" key="1">
    <source>
        <dbReference type="ARBA" id="ARBA00002435"/>
    </source>
</evidence>
<dbReference type="GO" id="GO:0030681">
    <property type="term" value="C:multimeric ribonuclease P complex"/>
    <property type="evidence" value="ECO:0007669"/>
    <property type="project" value="Ensembl"/>
</dbReference>
<evidence type="ECO:0000256" key="5">
    <source>
        <dbReference type="ARBA" id="ARBA00046486"/>
    </source>
</evidence>
<comment type="subcellular location">
    <subcellularLocation>
        <location evidence="2">Nucleus</location>
    </subcellularLocation>
</comment>
<reference evidence="6" key="2">
    <citation type="submission" date="2025-08" db="UniProtKB">
        <authorList>
            <consortium name="Ensembl"/>
        </authorList>
    </citation>
    <scope>IDENTIFICATION</scope>
    <source>
        <strain evidence="6">Thoroughbred</strain>
    </source>
</reference>
<sequence length="299" mass="33943">MQSVIYHAFSQKEAKELDVQHPGAQRAGAFVRAFLKRSTPRMSQQAREDQLQRKAVVLEYCTRRKRKERKRKSRGLSARQRRALRLFDIKPEQQRYSLFLPLHELWKQYIRDLCNGLKPDTQPQLIQAKLLKADLHGAIVSVTKSKCPSYVGVTGILLQETKHVFKIITKEDRLKDSSKEATVVPVPESRDPRPCGGALSFRGSQCRLVVGSMHSWLWRAELGCQLPGSHTPASRTHPETAEAQRKGLLLSFLSLVFPVASTHFPVYSALVSNLRKWCPRVPTEHRAVSPPDGYVGQSF</sequence>
<dbReference type="InterPro" id="IPR016848">
    <property type="entry name" value="RNase_P/MRP_Rpp29-subunit"/>
</dbReference>
<proteinExistence type="inferred from homology"/>
<dbReference type="Gene3D" id="2.30.30.210">
    <property type="entry name" value="Ribonuclease P/MRP, subunit p29"/>
    <property type="match status" value="1"/>
</dbReference>
<dbReference type="STRING" id="9796.ENSECAP00000017763"/>
<dbReference type="HOGENOM" id="CLU_078577_2_1_1"/>
<dbReference type="GO" id="GO:0000172">
    <property type="term" value="C:ribonuclease MRP complex"/>
    <property type="evidence" value="ECO:0007669"/>
    <property type="project" value="InterPro"/>
</dbReference>
<name>F7DC73_HORSE</name>
<evidence type="ECO:0000313" key="6">
    <source>
        <dbReference type="Ensembl" id="ENSECAP00000017763.3"/>
    </source>
</evidence>
<dbReference type="GO" id="GO:0033204">
    <property type="term" value="F:ribonuclease P RNA binding"/>
    <property type="evidence" value="ECO:0007669"/>
    <property type="project" value="Ensembl"/>
</dbReference>
<evidence type="ECO:0000256" key="2">
    <source>
        <dbReference type="ARBA" id="ARBA00004123"/>
    </source>
</evidence>
<dbReference type="Ensembl" id="ENSECAT00000021558.3">
    <property type="protein sequence ID" value="ENSECAP00000017763.3"/>
    <property type="gene ID" value="ENSECAG00000020206.4"/>
</dbReference>
<protein>
    <recommendedName>
        <fullName evidence="4">Ribonuclease P protein subunit p29</fullName>
    </recommendedName>
</protein>
<comment type="subunit">
    <text evidence="5">Component of nuclear RNase P and RNase MRP ribonucleoproteins. RNase P consists of a catalytic RNA moiety and 10 different protein chains; POP1, POP4, POP5, POP7, RPP14, RPP21, RPP25, RPP30, RPP38 and RPP40. Within the RNase P complex, POP1, POP7 and RPP25 form the 'finger' subcomplex, POP5, RPP14, RPP40 and homodimeric RPP30 form the 'palm' subcomplex, and RPP21, POP4 and RPP38 form the 'wrist' subcomplex. All subunits of the RNase P complex interact with the catalytic RNA. Several subunits of RNase P are also part of the RNase MRP complex. RNase MRP consists of a catalytic RNA moiety and about 8 protein subunits; POP1, POP7, RPP25, RPP30, RPP38, RPP40 and possibly also POP4 and POP5.</text>
</comment>
<reference evidence="6" key="3">
    <citation type="submission" date="2025-09" db="UniProtKB">
        <authorList>
            <consortium name="Ensembl"/>
        </authorList>
    </citation>
    <scope>IDENTIFICATION</scope>
    <source>
        <strain evidence="6">Thoroughbred</strain>
    </source>
</reference>
<dbReference type="Proteomes" id="UP000002281">
    <property type="component" value="Chromosome 10"/>
</dbReference>
<reference evidence="6 7" key="1">
    <citation type="journal article" date="2009" name="Science">
        <title>Genome sequence, comparative analysis, and population genetics of the domestic horse.</title>
        <authorList>
            <consortium name="Broad Institute Genome Sequencing Platform"/>
            <consortium name="Broad Institute Whole Genome Assembly Team"/>
            <person name="Wade C.M."/>
            <person name="Giulotto E."/>
            <person name="Sigurdsson S."/>
            <person name="Zoli M."/>
            <person name="Gnerre S."/>
            <person name="Imsland F."/>
            <person name="Lear T.L."/>
            <person name="Adelson D.L."/>
            <person name="Bailey E."/>
            <person name="Bellone R.R."/>
            <person name="Bloecker H."/>
            <person name="Distl O."/>
            <person name="Edgar R.C."/>
            <person name="Garber M."/>
            <person name="Leeb T."/>
            <person name="Mauceli E."/>
            <person name="MacLeod J.N."/>
            <person name="Penedo M.C.T."/>
            <person name="Raison J.M."/>
            <person name="Sharpe T."/>
            <person name="Vogel J."/>
            <person name="Andersson L."/>
            <person name="Antczak D.F."/>
            <person name="Biagi T."/>
            <person name="Binns M.M."/>
            <person name="Chowdhary B.P."/>
            <person name="Coleman S.J."/>
            <person name="Della Valle G."/>
            <person name="Fryc S."/>
            <person name="Guerin G."/>
            <person name="Hasegawa T."/>
            <person name="Hill E.W."/>
            <person name="Jurka J."/>
            <person name="Kiialainen A."/>
            <person name="Lindgren G."/>
            <person name="Liu J."/>
            <person name="Magnani E."/>
            <person name="Mickelson J.R."/>
            <person name="Murray J."/>
            <person name="Nergadze S.G."/>
            <person name="Onofrio R."/>
            <person name="Pedroni S."/>
            <person name="Piras M.F."/>
            <person name="Raudsepp T."/>
            <person name="Rocchi M."/>
            <person name="Roeed K.H."/>
            <person name="Ryder O.A."/>
            <person name="Searle S."/>
            <person name="Skow L."/>
            <person name="Swinburne J.E."/>
            <person name="Syvaenen A.C."/>
            <person name="Tozaki T."/>
            <person name="Valberg S.J."/>
            <person name="Vaudin M."/>
            <person name="White J.R."/>
            <person name="Zody M.C."/>
            <person name="Lander E.S."/>
            <person name="Lindblad-Toh K."/>
        </authorList>
    </citation>
    <scope>NUCLEOTIDE SEQUENCE [LARGE SCALE GENOMIC DNA]</scope>
    <source>
        <strain evidence="6 7">Thoroughbred</strain>
    </source>
</reference>
<evidence type="ECO:0000256" key="4">
    <source>
        <dbReference type="ARBA" id="ARBA00016225"/>
    </source>
</evidence>
<dbReference type="GO" id="GO:0005654">
    <property type="term" value="C:nucleoplasm"/>
    <property type="evidence" value="ECO:0007669"/>
    <property type="project" value="Ensembl"/>
</dbReference>
<organism evidence="6 7">
    <name type="scientific">Equus caballus</name>
    <name type="common">Horse</name>
    <dbReference type="NCBI Taxonomy" id="9796"/>
    <lineage>
        <taxon>Eukaryota</taxon>
        <taxon>Metazoa</taxon>
        <taxon>Chordata</taxon>
        <taxon>Craniata</taxon>
        <taxon>Vertebrata</taxon>
        <taxon>Euteleostomi</taxon>
        <taxon>Mammalia</taxon>
        <taxon>Eutheria</taxon>
        <taxon>Laurasiatheria</taxon>
        <taxon>Perissodactyla</taxon>
        <taxon>Equidae</taxon>
        <taxon>Equus</taxon>
    </lineage>
</organism>
<dbReference type="GO" id="GO:0004526">
    <property type="term" value="F:ribonuclease P activity"/>
    <property type="evidence" value="ECO:0007669"/>
    <property type="project" value="Ensembl"/>
</dbReference>
<dbReference type="GO" id="GO:0001682">
    <property type="term" value="P:tRNA 5'-leader removal"/>
    <property type="evidence" value="ECO:0007669"/>
    <property type="project" value="Ensembl"/>
</dbReference>
<evidence type="ECO:0000256" key="3">
    <source>
        <dbReference type="ARBA" id="ARBA00006181"/>
    </source>
</evidence>
<dbReference type="SUPFAM" id="SSF101744">
    <property type="entry name" value="Rof/RNase P subunit-like"/>
    <property type="match status" value="1"/>
</dbReference>
<dbReference type="PANTHER" id="PTHR13348">
    <property type="entry name" value="RIBONUCLEASE P SUBUNIT P29"/>
    <property type="match status" value="1"/>
</dbReference>
<dbReference type="FunCoup" id="F7DC73">
    <property type="interactions" value="2921"/>
</dbReference>
<dbReference type="InterPro" id="IPR036980">
    <property type="entry name" value="RNase_P/MRP_Rpp29_sf"/>
</dbReference>
<dbReference type="GO" id="GO:0005730">
    <property type="term" value="C:nucleolus"/>
    <property type="evidence" value="ECO:0007669"/>
    <property type="project" value="Ensembl"/>
</dbReference>
<dbReference type="Bgee" id="ENSECAG00000020206">
    <property type="expression patterns" value="Expressed in leukocyte and 23 other cell types or tissues"/>
</dbReference>
<dbReference type="PaxDb" id="9796-ENSECAP00000017763"/>
<dbReference type="PANTHER" id="PTHR13348:SF0">
    <property type="entry name" value="RIBONUCLEASE P PROTEIN SUBUNIT P29"/>
    <property type="match status" value="1"/>
</dbReference>
<dbReference type="AlphaFoldDB" id="F7DC73"/>
<comment type="similarity">
    <text evidence="3">Belongs to the eukaryotic/archaeal RNase P protein component 1 family.</text>
</comment>
<comment type="function">
    <text evidence="1">Component of ribonuclease P, a ribonucleoprotein complex that generates mature tRNA molecules by cleaving their 5'-ends.</text>
</comment>
<accession>F7DC73</accession>
<evidence type="ECO:0000313" key="8">
    <source>
        <dbReference type="VGNC" id="VGNC:21698"/>
    </source>
</evidence>
<keyword evidence="7" id="KW-1185">Reference proteome</keyword>